<comment type="caution">
    <text evidence="2">The sequence shown here is derived from an EMBL/GenBank/DDBJ whole genome shotgun (WGS) entry which is preliminary data.</text>
</comment>
<organism evidence="2 3">
    <name type="scientific">Portunus trituberculatus</name>
    <name type="common">Swimming crab</name>
    <name type="synonym">Neptunus trituberculatus</name>
    <dbReference type="NCBI Taxonomy" id="210409"/>
    <lineage>
        <taxon>Eukaryota</taxon>
        <taxon>Metazoa</taxon>
        <taxon>Ecdysozoa</taxon>
        <taxon>Arthropoda</taxon>
        <taxon>Crustacea</taxon>
        <taxon>Multicrustacea</taxon>
        <taxon>Malacostraca</taxon>
        <taxon>Eumalacostraca</taxon>
        <taxon>Eucarida</taxon>
        <taxon>Decapoda</taxon>
        <taxon>Pleocyemata</taxon>
        <taxon>Brachyura</taxon>
        <taxon>Eubrachyura</taxon>
        <taxon>Portunoidea</taxon>
        <taxon>Portunidae</taxon>
        <taxon>Portuninae</taxon>
        <taxon>Portunus</taxon>
    </lineage>
</organism>
<dbReference type="EMBL" id="VSRR010007450">
    <property type="protein sequence ID" value="MPC46918.1"/>
    <property type="molecule type" value="Genomic_DNA"/>
</dbReference>
<accession>A0A5B7FPS6</accession>
<protein>
    <submittedName>
        <fullName evidence="2">Uncharacterized protein</fullName>
    </submittedName>
</protein>
<evidence type="ECO:0000313" key="2">
    <source>
        <dbReference type="EMBL" id="MPC46918.1"/>
    </source>
</evidence>
<dbReference type="AlphaFoldDB" id="A0A5B7FPS6"/>
<sequence length="80" mass="8750">MAPRRRSGDGAVVTSLPHATGTAKTHTHAPESTPLRVDDVSQCCAGYVILQAVFRRSSVRQLVCLCIREPRDAHLQTLCH</sequence>
<proteinExistence type="predicted"/>
<feature type="region of interest" description="Disordered" evidence="1">
    <location>
        <begin position="1"/>
        <end position="33"/>
    </location>
</feature>
<name>A0A5B7FPS6_PORTR</name>
<keyword evidence="3" id="KW-1185">Reference proteome</keyword>
<reference evidence="2 3" key="1">
    <citation type="submission" date="2019-05" db="EMBL/GenBank/DDBJ databases">
        <title>Another draft genome of Portunus trituberculatus and its Hox gene families provides insights of decapod evolution.</title>
        <authorList>
            <person name="Jeong J.-H."/>
            <person name="Song I."/>
            <person name="Kim S."/>
            <person name="Choi T."/>
            <person name="Kim D."/>
            <person name="Ryu S."/>
            <person name="Kim W."/>
        </authorList>
    </citation>
    <scope>NUCLEOTIDE SEQUENCE [LARGE SCALE GENOMIC DNA]</scope>
    <source>
        <tissue evidence="2">Muscle</tissue>
    </source>
</reference>
<gene>
    <name evidence="2" type="ORF">E2C01_040649</name>
</gene>
<evidence type="ECO:0000313" key="3">
    <source>
        <dbReference type="Proteomes" id="UP000324222"/>
    </source>
</evidence>
<dbReference type="Proteomes" id="UP000324222">
    <property type="component" value="Unassembled WGS sequence"/>
</dbReference>
<evidence type="ECO:0000256" key="1">
    <source>
        <dbReference type="SAM" id="MobiDB-lite"/>
    </source>
</evidence>